<proteinExistence type="predicted"/>
<gene>
    <name evidence="1" type="primary">AlNc14C327G10652</name>
    <name evidence="1" type="ORF">ALNC14_120080</name>
</gene>
<name>F0WWN9_9STRA</name>
<accession>F0WWN9</accession>
<reference evidence="1" key="1">
    <citation type="journal article" date="2011" name="PLoS Biol.">
        <title>Gene gain and loss during evolution of obligate parasitism in the white rust pathogen of Arabidopsis thaliana.</title>
        <authorList>
            <person name="Kemen E."/>
            <person name="Gardiner A."/>
            <person name="Schultz-Larsen T."/>
            <person name="Kemen A.C."/>
            <person name="Balmuth A.L."/>
            <person name="Robert-Seilaniantz A."/>
            <person name="Bailey K."/>
            <person name="Holub E."/>
            <person name="Studholme D.J."/>
            <person name="Maclean D."/>
            <person name="Jones J.D."/>
        </authorList>
    </citation>
    <scope>NUCLEOTIDE SEQUENCE</scope>
</reference>
<organism evidence="1">
    <name type="scientific">Albugo laibachii Nc14</name>
    <dbReference type="NCBI Taxonomy" id="890382"/>
    <lineage>
        <taxon>Eukaryota</taxon>
        <taxon>Sar</taxon>
        <taxon>Stramenopiles</taxon>
        <taxon>Oomycota</taxon>
        <taxon>Peronosporomycetes</taxon>
        <taxon>Albuginales</taxon>
        <taxon>Albuginaceae</taxon>
        <taxon>Albugo</taxon>
    </lineage>
</organism>
<reference evidence="1" key="2">
    <citation type="submission" date="2011-02" db="EMBL/GenBank/DDBJ databases">
        <authorList>
            <person name="MacLean D."/>
        </authorList>
    </citation>
    <scope>NUCLEOTIDE SEQUENCE</scope>
</reference>
<sequence length="174" mass="19280">MAVAERLHKARPLFFRVKTHARQTAPADALNQAAAFVNEVARRVDVEVIKTIYNADQAAVIFELLPRTTITKTSSKRVWVKCGKKEKERMTAMVLGDFHGEVLKNPMFLVMKSAPSKIVAVDAETSACGMALGGAYGPDRASSRGARHSISWKPKRLVDWRVDGRVSTLPFWAT</sequence>
<dbReference type="AlphaFoldDB" id="F0WWN9"/>
<evidence type="ECO:0000313" key="1">
    <source>
        <dbReference type="EMBL" id="CCA25864.1"/>
    </source>
</evidence>
<protein>
    <submittedName>
        <fullName evidence="1">AlNc14C327G10652 protein</fullName>
    </submittedName>
</protein>
<dbReference type="HOGENOM" id="CLU_1542851_0_0_1"/>
<dbReference type="EMBL" id="FR824372">
    <property type="protein sequence ID" value="CCA25864.1"/>
    <property type="molecule type" value="Genomic_DNA"/>
</dbReference>